<organism evidence="1 2">
    <name type="scientific">Latilactobacillus graminis DSM 20719</name>
    <dbReference type="NCBI Taxonomy" id="1423752"/>
    <lineage>
        <taxon>Bacteria</taxon>
        <taxon>Bacillati</taxon>
        <taxon>Bacillota</taxon>
        <taxon>Bacilli</taxon>
        <taxon>Lactobacillales</taxon>
        <taxon>Lactobacillaceae</taxon>
        <taxon>Latilactobacillus</taxon>
    </lineage>
</organism>
<gene>
    <name evidence="1" type="ORF">FC90_GL000134</name>
</gene>
<accession>A0AA89HZ77</accession>
<evidence type="ECO:0000313" key="2">
    <source>
        <dbReference type="Proteomes" id="UP000050823"/>
    </source>
</evidence>
<comment type="caution">
    <text evidence="1">The sequence shown here is derived from an EMBL/GenBank/DDBJ whole genome shotgun (WGS) entry which is preliminary data.</text>
</comment>
<dbReference type="Proteomes" id="UP000050823">
    <property type="component" value="Unassembled WGS sequence"/>
</dbReference>
<evidence type="ECO:0000313" key="1">
    <source>
        <dbReference type="EMBL" id="KRM20531.1"/>
    </source>
</evidence>
<dbReference type="AlphaFoldDB" id="A0AA89HZ77"/>
<name>A0AA89HZ77_9LACO</name>
<reference evidence="1 2" key="1">
    <citation type="journal article" date="2015" name="Genome Announc.">
        <title>Expanding the biotechnology potential of lactobacilli through comparative genomics of 213 strains and associated genera.</title>
        <authorList>
            <person name="Sun Z."/>
            <person name="Harris H.M."/>
            <person name="McCann A."/>
            <person name="Guo C."/>
            <person name="Argimon S."/>
            <person name="Zhang W."/>
            <person name="Yang X."/>
            <person name="Jeffery I.B."/>
            <person name="Cooney J.C."/>
            <person name="Kagawa T.F."/>
            <person name="Liu W."/>
            <person name="Song Y."/>
            <person name="Salvetti E."/>
            <person name="Wrobel A."/>
            <person name="Rasinkangas P."/>
            <person name="Parkhill J."/>
            <person name="Rea M.C."/>
            <person name="O'Sullivan O."/>
            <person name="Ritari J."/>
            <person name="Douillard F.P."/>
            <person name="Paul Ross R."/>
            <person name="Yang R."/>
            <person name="Briner A.E."/>
            <person name="Felis G.E."/>
            <person name="de Vos W.M."/>
            <person name="Barrangou R."/>
            <person name="Klaenhammer T.R."/>
            <person name="Caufield P.W."/>
            <person name="Cui Y."/>
            <person name="Zhang H."/>
            <person name="O'Toole P.W."/>
        </authorList>
    </citation>
    <scope>NUCLEOTIDE SEQUENCE [LARGE SCALE GENOMIC DNA]</scope>
    <source>
        <strain evidence="1 2">DSM 20719</strain>
    </source>
</reference>
<protein>
    <submittedName>
        <fullName evidence="1">Uncharacterized protein</fullName>
    </submittedName>
</protein>
<dbReference type="RefSeq" id="WP_157053056.1">
    <property type="nucleotide sequence ID" value="NZ_AYZB01000072.1"/>
</dbReference>
<dbReference type="EMBL" id="AYZB01000072">
    <property type="protein sequence ID" value="KRM20531.1"/>
    <property type="molecule type" value="Genomic_DNA"/>
</dbReference>
<proteinExistence type="predicted"/>
<sequence length="56" mass="6042">MVTKGGTYEVLKTVDTNDPKNSHGYDTNGFQGMAVAPVNKEGKVDYLHSTSVRLGI</sequence>